<feature type="chain" id="PRO_5002205423" evidence="1">
    <location>
        <begin position="18"/>
        <end position="120"/>
    </location>
</feature>
<reference evidence="2 3" key="1">
    <citation type="submission" date="2014-06" db="EMBL/GenBank/DDBJ databases">
        <title>Evolutionary Origins and Diversification of the Mycorrhizal Mutualists.</title>
        <authorList>
            <consortium name="DOE Joint Genome Institute"/>
            <consortium name="Mycorrhizal Genomics Consortium"/>
            <person name="Kohler A."/>
            <person name="Kuo A."/>
            <person name="Nagy L.G."/>
            <person name="Floudas D."/>
            <person name="Copeland A."/>
            <person name="Barry K.W."/>
            <person name="Cichocki N."/>
            <person name="Veneault-Fourrey C."/>
            <person name="LaButti K."/>
            <person name="Lindquist E.A."/>
            <person name="Lipzen A."/>
            <person name="Lundell T."/>
            <person name="Morin E."/>
            <person name="Murat C."/>
            <person name="Riley R."/>
            <person name="Ohm R."/>
            <person name="Sun H."/>
            <person name="Tunlid A."/>
            <person name="Henrissat B."/>
            <person name="Grigoriev I.V."/>
            <person name="Hibbett D.S."/>
            <person name="Martin F."/>
        </authorList>
    </citation>
    <scope>NUCLEOTIDE SEQUENCE [LARGE SCALE GENOMIC DNA]</scope>
    <source>
        <strain evidence="2 3">SS14</strain>
    </source>
</reference>
<proteinExistence type="predicted"/>
<dbReference type="HOGENOM" id="CLU_1928008_0_0_1"/>
<sequence>MLLLFPIIALAITSVVGIPFTTVFDFAPRRRTIGGIYLCTGENWTGTCGYSVQDLGTCIVLGDDWNNRIVSLGPDDRTVVVVFDSADCSGPAIAFVNPGNPDLTTLGADNAISSFVVLGY</sequence>
<dbReference type="AlphaFoldDB" id="A0A0C9VG46"/>
<dbReference type="EMBL" id="KN837110">
    <property type="protein sequence ID" value="KIJ45934.1"/>
    <property type="molecule type" value="Genomic_DNA"/>
</dbReference>
<dbReference type="Gene3D" id="2.60.20.10">
    <property type="entry name" value="Crystallins"/>
    <property type="match status" value="1"/>
</dbReference>
<accession>A0A0C9VG46</accession>
<protein>
    <submittedName>
        <fullName evidence="2">Uncharacterized protein</fullName>
    </submittedName>
</protein>
<gene>
    <name evidence="2" type="ORF">M422DRAFT_250723</name>
</gene>
<keyword evidence="1" id="KW-0732">Signal</keyword>
<evidence type="ECO:0000256" key="1">
    <source>
        <dbReference type="SAM" id="SignalP"/>
    </source>
</evidence>
<evidence type="ECO:0000313" key="3">
    <source>
        <dbReference type="Proteomes" id="UP000054279"/>
    </source>
</evidence>
<name>A0A0C9VG46_SPHS4</name>
<organism evidence="2 3">
    <name type="scientific">Sphaerobolus stellatus (strain SS14)</name>
    <dbReference type="NCBI Taxonomy" id="990650"/>
    <lineage>
        <taxon>Eukaryota</taxon>
        <taxon>Fungi</taxon>
        <taxon>Dikarya</taxon>
        <taxon>Basidiomycota</taxon>
        <taxon>Agaricomycotina</taxon>
        <taxon>Agaricomycetes</taxon>
        <taxon>Phallomycetidae</taxon>
        <taxon>Geastrales</taxon>
        <taxon>Sphaerobolaceae</taxon>
        <taxon>Sphaerobolus</taxon>
    </lineage>
</organism>
<feature type="signal peptide" evidence="1">
    <location>
        <begin position="1"/>
        <end position="17"/>
    </location>
</feature>
<dbReference type="OrthoDB" id="2727297at2759"/>
<dbReference type="Proteomes" id="UP000054279">
    <property type="component" value="Unassembled WGS sequence"/>
</dbReference>
<keyword evidence="3" id="KW-1185">Reference proteome</keyword>
<evidence type="ECO:0000313" key="2">
    <source>
        <dbReference type="EMBL" id="KIJ45934.1"/>
    </source>
</evidence>